<dbReference type="Proteomes" id="UP000318437">
    <property type="component" value="Unassembled WGS sequence"/>
</dbReference>
<proteinExistence type="predicted"/>
<gene>
    <name evidence="1" type="ORF">Pla144_43740</name>
</gene>
<dbReference type="AlphaFoldDB" id="A0A5C6CDS4"/>
<keyword evidence="2" id="KW-1185">Reference proteome</keyword>
<organism evidence="1 2">
    <name type="scientific">Bythopirellula polymerisocia</name>
    <dbReference type="NCBI Taxonomy" id="2528003"/>
    <lineage>
        <taxon>Bacteria</taxon>
        <taxon>Pseudomonadati</taxon>
        <taxon>Planctomycetota</taxon>
        <taxon>Planctomycetia</taxon>
        <taxon>Pirellulales</taxon>
        <taxon>Lacipirellulaceae</taxon>
        <taxon>Bythopirellula</taxon>
    </lineage>
</organism>
<evidence type="ECO:0000313" key="2">
    <source>
        <dbReference type="Proteomes" id="UP000318437"/>
    </source>
</evidence>
<comment type="caution">
    <text evidence="1">The sequence shown here is derived from an EMBL/GenBank/DDBJ whole genome shotgun (WGS) entry which is preliminary data.</text>
</comment>
<sequence>MKIESLIFANWISADWRRLVFLYYLIHSLRFLCNLMFNRSLVFGRTGAFASPCFNQPTRGTQDAEIYLEPFFTWTAVCLKVTSVGGLRG</sequence>
<dbReference type="EMBL" id="SJPS01000008">
    <property type="protein sequence ID" value="TWU21907.1"/>
    <property type="molecule type" value="Genomic_DNA"/>
</dbReference>
<protein>
    <submittedName>
        <fullName evidence="1">Uncharacterized protein</fullName>
    </submittedName>
</protein>
<reference evidence="1 2" key="1">
    <citation type="submission" date="2019-02" db="EMBL/GenBank/DDBJ databases">
        <title>Deep-cultivation of Planctomycetes and their phenomic and genomic characterization uncovers novel biology.</title>
        <authorList>
            <person name="Wiegand S."/>
            <person name="Jogler M."/>
            <person name="Boedeker C."/>
            <person name="Pinto D."/>
            <person name="Vollmers J."/>
            <person name="Rivas-Marin E."/>
            <person name="Kohn T."/>
            <person name="Peeters S.H."/>
            <person name="Heuer A."/>
            <person name="Rast P."/>
            <person name="Oberbeckmann S."/>
            <person name="Bunk B."/>
            <person name="Jeske O."/>
            <person name="Meyerdierks A."/>
            <person name="Storesund J.E."/>
            <person name="Kallscheuer N."/>
            <person name="Luecker S."/>
            <person name="Lage O.M."/>
            <person name="Pohl T."/>
            <person name="Merkel B.J."/>
            <person name="Hornburger P."/>
            <person name="Mueller R.-W."/>
            <person name="Bruemmer F."/>
            <person name="Labrenz M."/>
            <person name="Spormann A.M."/>
            <person name="Op Den Camp H."/>
            <person name="Overmann J."/>
            <person name="Amann R."/>
            <person name="Jetten M.S.M."/>
            <person name="Mascher T."/>
            <person name="Medema M.H."/>
            <person name="Devos D.P."/>
            <person name="Kaster A.-K."/>
            <person name="Ovreas L."/>
            <person name="Rohde M."/>
            <person name="Galperin M.Y."/>
            <person name="Jogler C."/>
        </authorList>
    </citation>
    <scope>NUCLEOTIDE SEQUENCE [LARGE SCALE GENOMIC DNA]</scope>
    <source>
        <strain evidence="1 2">Pla144</strain>
    </source>
</reference>
<name>A0A5C6CDS4_9BACT</name>
<accession>A0A5C6CDS4</accession>
<evidence type="ECO:0000313" key="1">
    <source>
        <dbReference type="EMBL" id="TWU21907.1"/>
    </source>
</evidence>